<comment type="caution">
    <text evidence="1">The sequence shown here is derived from an EMBL/GenBank/DDBJ whole genome shotgun (WGS) entry which is preliminary data.</text>
</comment>
<organism evidence="1 2">
    <name type="scientific">Nocardia transvalensis</name>
    <dbReference type="NCBI Taxonomy" id="37333"/>
    <lineage>
        <taxon>Bacteria</taxon>
        <taxon>Bacillati</taxon>
        <taxon>Actinomycetota</taxon>
        <taxon>Actinomycetes</taxon>
        <taxon>Mycobacteriales</taxon>
        <taxon>Nocardiaceae</taxon>
        <taxon>Nocardia</taxon>
    </lineage>
</organism>
<evidence type="ECO:0000313" key="1">
    <source>
        <dbReference type="EMBL" id="MBB5915265.1"/>
    </source>
</evidence>
<name>A0A7W9PG35_9NOCA</name>
<evidence type="ECO:0000313" key="2">
    <source>
        <dbReference type="Proteomes" id="UP000540412"/>
    </source>
</evidence>
<dbReference type="EMBL" id="JACHIT010000001">
    <property type="protein sequence ID" value="MBB5915265.1"/>
    <property type="molecule type" value="Genomic_DNA"/>
</dbReference>
<reference evidence="1 2" key="1">
    <citation type="submission" date="2020-08" db="EMBL/GenBank/DDBJ databases">
        <title>Sequencing the genomes of 1000 actinobacteria strains.</title>
        <authorList>
            <person name="Klenk H.-P."/>
        </authorList>
    </citation>
    <scope>NUCLEOTIDE SEQUENCE [LARGE SCALE GENOMIC DNA]</scope>
    <source>
        <strain evidence="1 2">DSM 43582</strain>
    </source>
</reference>
<dbReference type="Proteomes" id="UP000540412">
    <property type="component" value="Unassembled WGS sequence"/>
</dbReference>
<proteinExistence type="predicted"/>
<dbReference type="AlphaFoldDB" id="A0A7W9PG35"/>
<protein>
    <submittedName>
        <fullName evidence="1">Uncharacterized protein</fullName>
    </submittedName>
</protein>
<keyword evidence="2" id="KW-1185">Reference proteome</keyword>
<accession>A0A7W9PG35</accession>
<gene>
    <name evidence="1" type="ORF">BJY24_004132</name>
</gene>
<dbReference type="RefSeq" id="WP_040743964.1">
    <property type="nucleotide sequence ID" value="NZ_JACHIT010000001.1"/>
</dbReference>
<sequence>MTIGYLYPRFHQSLLNGEVSVAHAWKGTLHTSSYTPDLDAHRYQSSLTNELSTGSGYNSGGLTLANKALAYDAATNTAWVDCDDLVWDPSTLSARYLVIADTNSGSAATNPLIGLIDFEVTKSSDNGPFKAAINTTGLVRLTAT</sequence>